<dbReference type="SMART" id="SM00240">
    <property type="entry name" value="FHA"/>
    <property type="match status" value="1"/>
</dbReference>
<dbReference type="RefSeq" id="WP_399650930.1">
    <property type="nucleotide sequence ID" value="NZ_JBITYG010000005.1"/>
</dbReference>
<evidence type="ECO:0000313" key="4">
    <source>
        <dbReference type="Proteomes" id="UP001614394"/>
    </source>
</evidence>
<proteinExistence type="predicted"/>
<name>A0ABW8CAA7_9ACTN</name>
<protein>
    <submittedName>
        <fullName evidence="3">FHA domain-containing protein</fullName>
    </submittedName>
</protein>
<reference evidence="3 4" key="1">
    <citation type="submission" date="2024-10" db="EMBL/GenBank/DDBJ databases">
        <title>The Natural Products Discovery Center: Release of the First 8490 Sequenced Strains for Exploring Actinobacteria Biosynthetic Diversity.</title>
        <authorList>
            <person name="Kalkreuter E."/>
            <person name="Kautsar S.A."/>
            <person name="Yang D."/>
            <person name="Bader C.D."/>
            <person name="Teijaro C.N."/>
            <person name="Fluegel L."/>
            <person name="Davis C.M."/>
            <person name="Simpson J.R."/>
            <person name="Lauterbach L."/>
            <person name="Steele A.D."/>
            <person name="Gui C."/>
            <person name="Meng S."/>
            <person name="Li G."/>
            <person name="Viehrig K."/>
            <person name="Ye F."/>
            <person name="Su P."/>
            <person name="Kiefer A.F."/>
            <person name="Nichols A."/>
            <person name="Cepeda A.J."/>
            <person name="Yan W."/>
            <person name="Fan B."/>
            <person name="Jiang Y."/>
            <person name="Adhikari A."/>
            <person name="Zheng C.-J."/>
            <person name="Schuster L."/>
            <person name="Cowan T.M."/>
            <person name="Smanski M.J."/>
            <person name="Chevrette M.G."/>
            <person name="De Carvalho L.P.S."/>
            <person name="Shen B."/>
        </authorList>
    </citation>
    <scope>NUCLEOTIDE SEQUENCE [LARGE SCALE GENOMIC DNA]</scope>
    <source>
        <strain evidence="3 4">NPDC053399</strain>
    </source>
</reference>
<sequence length="165" mass="17127">MREGGEGRDGEDHGTGGPCPECGLAGAVAGQLVCRGCYVPFALMTAPPQAAPLKLPGMTRRDAPGRALRLVFPDGAAVVEPGGRIRLGRDPQQCPDVRFLGGRDNLSRVHASVGVDPDGSAWITDEGSTNGTFVRGTRITAGERVALRPGDALRLAADVTARVES</sequence>
<evidence type="ECO:0000313" key="3">
    <source>
        <dbReference type="EMBL" id="MFI9102822.1"/>
    </source>
</evidence>
<gene>
    <name evidence="3" type="ORF">ACIGXA_20095</name>
</gene>
<dbReference type="Gene3D" id="2.60.200.20">
    <property type="match status" value="1"/>
</dbReference>
<dbReference type="CDD" id="cd00060">
    <property type="entry name" value="FHA"/>
    <property type="match status" value="1"/>
</dbReference>
<organism evidence="3 4">
    <name type="scientific">Streptomyces fildesensis</name>
    <dbReference type="NCBI Taxonomy" id="375757"/>
    <lineage>
        <taxon>Bacteria</taxon>
        <taxon>Bacillati</taxon>
        <taxon>Actinomycetota</taxon>
        <taxon>Actinomycetes</taxon>
        <taxon>Kitasatosporales</taxon>
        <taxon>Streptomycetaceae</taxon>
        <taxon>Streptomyces</taxon>
    </lineage>
</organism>
<comment type="caution">
    <text evidence="3">The sequence shown here is derived from an EMBL/GenBank/DDBJ whole genome shotgun (WGS) entry which is preliminary data.</text>
</comment>
<evidence type="ECO:0000259" key="2">
    <source>
        <dbReference type="PROSITE" id="PS50006"/>
    </source>
</evidence>
<dbReference type="Pfam" id="PF00498">
    <property type="entry name" value="FHA"/>
    <property type="match status" value="1"/>
</dbReference>
<keyword evidence="1" id="KW-0597">Phosphoprotein</keyword>
<feature type="domain" description="FHA" evidence="2">
    <location>
        <begin position="85"/>
        <end position="139"/>
    </location>
</feature>
<dbReference type="Proteomes" id="UP001614394">
    <property type="component" value="Unassembled WGS sequence"/>
</dbReference>
<accession>A0ABW8CAA7</accession>
<dbReference type="EMBL" id="JBITYG010000005">
    <property type="protein sequence ID" value="MFI9102822.1"/>
    <property type="molecule type" value="Genomic_DNA"/>
</dbReference>
<dbReference type="InterPro" id="IPR000253">
    <property type="entry name" value="FHA_dom"/>
</dbReference>
<dbReference type="InterPro" id="IPR008984">
    <property type="entry name" value="SMAD_FHA_dom_sf"/>
</dbReference>
<evidence type="ECO:0000256" key="1">
    <source>
        <dbReference type="ARBA" id="ARBA00022553"/>
    </source>
</evidence>
<keyword evidence="4" id="KW-1185">Reference proteome</keyword>
<dbReference type="PROSITE" id="PS50006">
    <property type="entry name" value="FHA_DOMAIN"/>
    <property type="match status" value="1"/>
</dbReference>
<dbReference type="SUPFAM" id="SSF49879">
    <property type="entry name" value="SMAD/FHA domain"/>
    <property type="match status" value="1"/>
</dbReference>